<keyword evidence="2 4" id="KW-0238">DNA-binding</keyword>
<feature type="DNA-binding region" description="H-T-H motif" evidence="4">
    <location>
        <begin position="18"/>
        <end position="37"/>
    </location>
</feature>
<dbReference type="Pfam" id="PF00440">
    <property type="entry name" value="TetR_N"/>
    <property type="match status" value="1"/>
</dbReference>
<gene>
    <name evidence="6" type="ORF">ACFFJC_14715</name>
</gene>
<accession>A0ABV6CYQ8</accession>
<keyword evidence="7" id="KW-1185">Reference proteome</keyword>
<dbReference type="PRINTS" id="PR00455">
    <property type="entry name" value="HTHTETR"/>
</dbReference>
<dbReference type="InterPro" id="IPR001647">
    <property type="entry name" value="HTH_TetR"/>
</dbReference>
<dbReference type="Proteomes" id="UP001589798">
    <property type="component" value="Unassembled WGS sequence"/>
</dbReference>
<evidence type="ECO:0000313" key="6">
    <source>
        <dbReference type="EMBL" id="MFC0205515.1"/>
    </source>
</evidence>
<dbReference type="PROSITE" id="PS50977">
    <property type="entry name" value="HTH_TETR_2"/>
    <property type="match status" value="1"/>
</dbReference>
<dbReference type="Gene3D" id="1.10.357.10">
    <property type="entry name" value="Tetracycline Repressor, domain 2"/>
    <property type="match status" value="1"/>
</dbReference>
<dbReference type="RefSeq" id="WP_379488250.1">
    <property type="nucleotide sequence ID" value="NZ_JBHLWK010000018.1"/>
</dbReference>
<evidence type="ECO:0000256" key="4">
    <source>
        <dbReference type="PROSITE-ProRule" id="PRU00335"/>
    </source>
</evidence>
<dbReference type="SUPFAM" id="SSF48498">
    <property type="entry name" value="Tetracyclin repressor-like, C-terminal domain"/>
    <property type="match status" value="1"/>
</dbReference>
<evidence type="ECO:0000256" key="2">
    <source>
        <dbReference type="ARBA" id="ARBA00023125"/>
    </source>
</evidence>
<evidence type="ECO:0000256" key="1">
    <source>
        <dbReference type="ARBA" id="ARBA00023015"/>
    </source>
</evidence>
<keyword evidence="3" id="KW-0804">Transcription</keyword>
<dbReference type="PANTHER" id="PTHR30055:SF234">
    <property type="entry name" value="HTH-TYPE TRANSCRIPTIONAL REGULATOR BETI"/>
    <property type="match status" value="1"/>
</dbReference>
<evidence type="ECO:0000256" key="3">
    <source>
        <dbReference type="ARBA" id="ARBA00023163"/>
    </source>
</evidence>
<dbReference type="PANTHER" id="PTHR30055">
    <property type="entry name" value="HTH-TYPE TRANSCRIPTIONAL REGULATOR RUTR"/>
    <property type="match status" value="1"/>
</dbReference>
<proteinExistence type="predicted"/>
<evidence type="ECO:0000313" key="7">
    <source>
        <dbReference type="Proteomes" id="UP001589798"/>
    </source>
</evidence>
<dbReference type="InterPro" id="IPR050109">
    <property type="entry name" value="HTH-type_TetR-like_transc_reg"/>
</dbReference>
<comment type="caution">
    <text evidence="6">The sequence shown here is derived from an EMBL/GenBank/DDBJ whole genome shotgun (WGS) entry which is preliminary data.</text>
</comment>
<protein>
    <submittedName>
        <fullName evidence="6">TetR/AcrR family transcriptional regulator</fullName>
    </submittedName>
</protein>
<sequence>MLDGAEEILREEGHAALTSRRIAERIGVKQRLVYYYFHTMDDLVVALFKRLSEREMNRLRAALQSPHPLREIWDAHVGSTDARLISEFMALANRMDDLRSEVIRFIEDSRALEIAAIEAAIARRDVSGSVPAPALAVLASSVALALSRERQLGVSAGHEAVLDLVGAFLAPPN</sequence>
<organism evidence="6 7">
    <name type="scientific">Novosphingobium soli</name>
    <dbReference type="NCBI Taxonomy" id="574956"/>
    <lineage>
        <taxon>Bacteria</taxon>
        <taxon>Pseudomonadati</taxon>
        <taxon>Pseudomonadota</taxon>
        <taxon>Alphaproteobacteria</taxon>
        <taxon>Sphingomonadales</taxon>
        <taxon>Sphingomonadaceae</taxon>
        <taxon>Novosphingobium</taxon>
    </lineage>
</organism>
<dbReference type="InterPro" id="IPR009057">
    <property type="entry name" value="Homeodomain-like_sf"/>
</dbReference>
<name>A0ABV6CYQ8_9SPHN</name>
<reference evidence="6 7" key="1">
    <citation type="submission" date="2024-09" db="EMBL/GenBank/DDBJ databases">
        <authorList>
            <person name="Sun Q."/>
            <person name="Mori K."/>
        </authorList>
    </citation>
    <scope>NUCLEOTIDE SEQUENCE [LARGE SCALE GENOMIC DNA]</scope>
    <source>
        <strain evidence="6 7">CCM 7706</strain>
    </source>
</reference>
<feature type="domain" description="HTH tetR-type" evidence="5">
    <location>
        <begin position="1"/>
        <end position="55"/>
    </location>
</feature>
<keyword evidence="1" id="KW-0805">Transcription regulation</keyword>
<evidence type="ECO:0000259" key="5">
    <source>
        <dbReference type="PROSITE" id="PS50977"/>
    </source>
</evidence>
<dbReference type="EMBL" id="JBHLWK010000018">
    <property type="protein sequence ID" value="MFC0205515.1"/>
    <property type="molecule type" value="Genomic_DNA"/>
</dbReference>
<dbReference type="InterPro" id="IPR036271">
    <property type="entry name" value="Tet_transcr_reg_TetR-rel_C_sf"/>
</dbReference>
<dbReference type="SUPFAM" id="SSF46689">
    <property type="entry name" value="Homeodomain-like"/>
    <property type="match status" value="1"/>
</dbReference>